<keyword evidence="3" id="KW-0677">Repeat</keyword>
<evidence type="ECO:0000313" key="12">
    <source>
        <dbReference type="EMBL" id="BAP39672.1"/>
    </source>
</evidence>
<evidence type="ECO:0000256" key="7">
    <source>
        <dbReference type="PROSITE-ProRule" id="PRU00703"/>
    </source>
</evidence>
<dbReference type="PANTHER" id="PTHR22777:SF17">
    <property type="entry name" value="UPF0053 PROTEIN SLL0260"/>
    <property type="match status" value="1"/>
</dbReference>
<feature type="transmembrane region" description="Helical" evidence="9">
    <location>
        <begin position="138"/>
        <end position="158"/>
    </location>
</feature>
<dbReference type="InterPro" id="IPR002550">
    <property type="entry name" value="CNNM"/>
</dbReference>
<keyword evidence="2 8" id="KW-0812">Transmembrane</keyword>
<dbReference type="RefSeq" id="WP_045434002.1">
    <property type="nucleotide sequence ID" value="NZ_AP014631.1"/>
</dbReference>
<dbReference type="PROSITE" id="PS51371">
    <property type="entry name" value="CBS"/>
    <property type="match status" value="1"/>
</dbReference>
<dbReference type="InterPro" id="IPR046342">
    <property type="entry name" value="CBS_dom_sf"/>
</dbReference>
<dbReference type="InterPro" id="IPR044751">
    <property type="entry name" value="Ion_transp-like_CBS"/>
</dbReference>
<dbReference type="Gene3D" id="3.10.580.10">
    <property type="entry name" value="CBS-domain"/>
    <property type="match status" value="1"/>
</dbReference>
<evidence type="ECO:0000256" key="9">
    <source>
        <dbReference type="SAM" id="Phobius"/>
    </source>
</evidence>
<dbReference type="SUPFAM" id="SSF54631">
    <property type="entry name" value="CBS-domain pair"/>
    <property type="match status" value="1"/>
</dbReference>
<evidence type="ECO:0000259" key="11">
    <source>
        <dbReference type="PROSITE" id="PS51846"/>
    </source>
</evidence>
<dbReference type="InterPro" id="IPR000644">
    <property type="entry name" value="CBS_dom"/>
</dbReference>
<dbReference type="Proteomes" id="UP000031641">
    <property type="component" value="Chromosome"/>
</dbReference>
<sequence length="425" mass="48886">MEDPSPSLHTLLPWQYALLIVSLIFLLVCSGIFSATETAYTSLTKAKIETMVERKVKGYKLIEKQHNFFNRTLGTILIANNLVNIASSTLLVYVLTQAFGAPKAGLASIISTIVMTPIIVLFAEIIPKIIAKTRAEKTIISFYWFIEMLYWIFIPITFPISKIGKKIYITNTEEDVKNLINIAQDEGVLEINESVMAQNVLDLDSTKVSQHYIKLKNVDYINSKATMQEALLMFKETNYSRIPVEKDGELIGILLLKDIFFLQRGNIMNYIKTVPRISANSLLSVALEKMRQSRAQMAFVTESNNDYKAIGIITIEDILEEVVGEIYDEHDNDEQIYEISLERCEAKGSVLMKTLWKQLELEDYFDYSLDEKEKNQTLSVWLQNKIGHSLRKNSKFNLDNKIYFKVLEKKSKDKKYDYIEIDWSK</sequence>
<keyword evidence="4 8" id="KW-1133">Transmembrane helix</keyword>
<feature type="transmembrane region" description="Helical" evidence="9">
    <location>
        <begin position="73"/>
        <end position="94"/>
    </location>
</feature>
<proteinExistence type="predicted"/>
<feature type="transmembrane region" description="Helical" evidence="9">
    <location>
        <begin position="14"/>
        <end position="35"/>
    </location>
</feature>
<evidence type="ECO:0000256" key="5">
    <source>
        <dbReference type="ARBA" id="ARBA00023122"/>
    </source>
</evidence>
<evidence type="ECO:0000256" key="3">
    <source>
        <dbReference type="ARBA" id="ARBA00022737"/>
    </source>
</evidence>
<dbReference type="OrthoDB" id="9798188at2"/>
<evidence type="ECO:0000259" key="10">
    <source>
        <dbReference type="PROSITE" id="PS51371"/>
    </source>
</evidence>
<dbReference type="KEGG" id="mcan:MCAN360_0571"/>
<dbReference type="AlphaFoldDB" id="A0A077L6Q7"/>
<dbReference type="STRING" id="29554.MCAN360_0571"/>
<comment type="subcellular location">
    <subcellularLocation>
        <location evidence="1">Membrane</location>
        <topology evidence="1">Multi-pass membrane protein</topology>
    </subcellularLocation>
</comment>
<keyword evidence="5 7" id="KW-0129">CBS domain</keyword>
<dbReference type="EMBL" id="AP014631">
    <property type="protein sequence ID" value="BAP39672.1"/>
    <property type="molecule type" value="Genomic_DNA"/>
</dbReference>
<gene>
    <name evidence="12" type="primary">tlyC</name>
    <name evidence="12" type="ORF">MCAN360_0571</name>
</gene>
<dbReference type="PANTHER" id="PTHR22777">
    <property type="entry name" value="HEMOLYSIN-RELATED"/>
    <property type="match status" value="1"/>
</dbReference>
<feature type="transmembrane region" description="Helical" evidence="9">
    <location>
        <begin position="106"/>
        <end position="126"/>
    </location>
</feature>
<evidence type="ECO:0000313" key="13">
    <source>
        <dbReference type="Proteomes" id="UP000031641"/>
    </source>
</evidence>
<evidence type="ECO:0000256" key="8">
    <source>
        <dbReference type="PROSITE-ProRule" id="PRU01193"/>
    </source>
</evidence>
<evidence type="ECO:0000256" key="1">
    <source>
        <dbReference type="ARBA" id="ARBA00004141"/>
    </source>
</evidence>
<evidence type="ECO:0000256" key="4">
    <source>
        <dbReference type="ARBA" id="ARBA00022989"/>
    </source>
</evidence>
<feature type="domain" description="CBS" evidence="10">
    <location>
        <begin position="268"/>
        <end position="329"/>
    </location>
</feature>
<protein>
    <submittedName>
        <fullName evidence="12">Hemolysin C</fullName>
    </submittedName>
</protein>
<dbReference type="GO" id="GO:0005886">
    <property type="term" value="C:plasma membrane"/>
    <property type="evidence" value="ECO:0007669"/>
    <property type="project" value="TreeGrafter"/>
</dbReference>
<name>A0A077L6Q7_9BACT</name>
<accession>A0A077L6Q7</accession>
<dbReference type="PROSITE" id="PS51846">
    <property type="entry name" value="CNNM"/>
    <property type="match status" value="1"/>
</dbReference>
<dbReference type="Pfam" id="PF00571">
    <property type="entry name" value="CBS"/>
    <property type="match status" value="2"/>
</dbReference>
<evidence type="ECO:0000256" key="2">
    <source>
        <dbReference type="ARBA" id="ARBA00022692"/>
    </source>
</evidence>
<dbReference type="SMART" id="SM00116">
    <property type="entry name" value="CBS"/>
    <property type="match status" value="2"/>
</dbReference>
<dbReference type="HOGENOM" id="CLU_015237_4_1_14"/>
<keyword evidence="6 8" id="KW-0472">Membrane</keyword>
<feature type="domain" description="CNNM transmembrane" evidence="11">
    <location>
        <begin position="12"/>
        <end position="193"/>
    </location>
</feature>
<reference evidence="13" key="1">
    <citation type="journal article" date="2014" name="Genome Announc.">
        <title>Complete Genome Sequence of Mycoplasma canadense Strain HAZ 360_1 from Bovine Mastitic Milk in Japan.</title>
        <authorList>
            <person name="Hata E."/>
        </authorList>
    </citation>
    <scope>NUCLEOTIDE SEQUENCE [LARGE SCALE GENOMIC DNA]</scope>
    <source>
        <strain evidence="13">HAZ360_1</strain>
    </source>
</reference>
<dbReference type="Pfam" id="PF01595">
    <property type="entry name" value="CNNM"/>
    <property type="match status" value="1"/>
</dbReference>
<organism evidence="12 13">
    <name type="scientific">Metamycoplasma canadense</name>
    <dbReference type="NCBI Taxonomy" id="29554"/>
    <lineage>
        <taxon>Bacteria</taxon>
        <taxon>Bacillati</taxon>
        <taxon>Mycoplasmatota</taxon>
        <taxon>Mycoplasmoidales</taxon>
        <taxon>Metamycoplasmataceae</taxon>
        <taxon>Metamycoplasma</taxon>
    </lineage>
</organism>
<evidence type="ECO:0000256" key="6">
    <source>
        <dbReference type="ARBA" id="ARBA00023136"/>
    </source>
</evidence>
<dbReference type="CDD" id="cd04590">
    <property type="entry name" value="CBS_pair_CorC_HlyC_assoc"/>
    <property type="match status" value="1"/>
</dbReference>
<keyword evidence="13" id="KW-1185">Reference proteome</keyword>